<dbReference type="EMBL" id="CAKLPX010000001">
    <property type="protein sequence ID" value="CAH0990859.1"/>
    <property type="molecule type" value="Genomic_DNA"/>
</dbReference>
<feature type="transmembrane region" description="Helical" evidence="1">
    <location>
        <begin position="190"/>
        <end position="209"/>
    </location>
</feature>
<protein>
    <recommendedName>
        <fullName evidence="4">Small multi-drug export protein</fullName>
    </recommendedName>
</protein>
<dbReference type="Proteomes" id="UP000838100">
    <property type="component" value="Unassembled WGS sequence"/>
</dbReference>
<keyword evidence="1" id="KW-1133">Transmembrane helix</keyword>
<sequence>MFLESIGYFFRQKNHYIELLAGRYIRYHQHSITIARYHCRMVVFSFLVVEERCGLCSLTNCRGFIIYFLEANTIILLSLWKTYLGPALAVGFGMGYIEAVGYTLLGAAVTVFTTLAFERRLTRWSKQVVILLSSSEKPRRVVFKPKLRRALRFYRRYGFWGLMILTPILIGLPVGVWIAVRLGTAKLKVAISVLLVAFIWSTLSYAVAVKTLQQLAV</sequence>
<feature type="transmembrane region" description="Helical" evidence="1">
    <location>
        <begin position="157"/>
        <end position="178"/>
    </location>
</feature>
<accession>A0ABN8EFR7</accession>
<feature type="transmembrane region" description="Helical" evidence="1">
    <location>
        <begin position="95"/>
        <end position="117"/>
    </location>
</feature>
<keyword evidence="3" id="KW-1185">Reference proteome</keyword>
<dbReference type="RefSeq" id="WP_237443527.1">
    <property type="nucleotide sequence ID" value="NZ_CAKLPX010000001.1"/>
</dbReference>
<proteinExistence type="predicted"/>
<gene>
    <name evidence="2" type="ORF">SIN8267_00959</name>
</gene>
<evidence type="ECO:0000313" key="3">
    <source>
        <dbReference type="Proteomes" id="UP000838100"/>
    </source>
</evidence>
<keyword evidence="1" id="KW-0472">Membrane</keyword>
<reference evidence="2" key="1">
    <citation type="submission" date="2021-12" db="EMBL/GenBank/DDBJ databases">
        <authorList>
            <person name="Rodrigo-Torres L."/>
            <person name="Arahal R. D."/>
            <person name="Lucena T."/>
        </authorList>
    </citation>
    <scope>NUCLEOTIDE SEQUENCE</scope>
    <source>
        <strain evidence="2">CECT 8267</strain>
    </source>
</reference>
<evidence type="ECO:0008006" key="4">
    <source>
        <dbReference type="Google" id="ProtNLM"/>
    </source>
</evidence>
<evidence type="ECO:0000256" key="1">
    <source>
        <dbReference type="SAM" id="Phobius"/>
    </source>
</evidence>
<name>A0ABN8EFR7_9GAMM</name>
<keyword evidence="1" id="KW-0812">Transmembrane</keyword>
<comment type="caution">
    <text evidence="2">The sequence shown here is derived from an EMBL/GenBank/DDBJ whole genome shotgun (WGS) entry which is preliminary data.</text>
</comment>
<organism evidence="2 3">
    <name type="scientific">Sinobacterium norvegicum</name>
    <dbReference type="NCBI Taxonomy" id="1641715"/>
    <lineage>
        <taxon>Bacteria</taxon>
        <taxon>Pseudomonadati</taxon>
        <taxon>Pseudomonadota</taxon>
        <taxon>Gammaproteobacteria</taxon>
        <taxon>Cellvibrionales</taxon>
        <taxon>Spongiibacteraceae</taxon>
        <taxon>Sinobacterium</taxon>
    </lineage>
</organism>
<feature type="transmembrane region" description="Helical" evidence="1">
    <location>
        <begin position="64"/>
        <end position="83"/>
    </location>
</feature>
<evidence type="ECO:0000313" key="2">
    <source>
        <dbReference type="EMBL" id="CAH0990859.1"/>
    </source>
</evidence>